<proteinExistence type="predicted"/>
<dbReference type="InterPro" id="IPR046342">
    <property type="entry name" value="CBS_dom_sf"/>
</dbReference>
<dbReference type="Pfam" id="PF03061">
    <property type="entry name" value="4HBT"/>
    <property type="match status" value="1"/>
</dbReference>
<dbReference type="PANTHER" id="PTHR43080:SF2">
    <property type="entry name" value="CBS DOMAIN-CONTAINING PROTEIN"/>
    <property type="match status" value="1"/>
</dbReference>
<keyword evidence="4" id="KW-0804">Transcription</keyword>
<dbReference type="Pfam" id="PF00392">
    <property type="entry name" value="GntR"/>
    <property type="match status" value="1"/>
</dbReference>
<dbReference type="PANTHER" id="PTHR43080">
    <property type="entry name" value="CBS DOMAIN-CONTAINING PROTEIN CBSX3, MITOCHONDRIAL"/>
    <property type="match status" value="1"/>
</dbReference>
<dbReference type="Gene3D" id="3.40.1390.20">
    <property type="entry name" value="HprK N-terminal domain-like"/>
    <property type="match status" value="1"/>
</dbReference>
<dbReference type="SUPFAM" id="SSF54637">
    <property type="entry name" value="Thioesterase/thiol ester dehydrase-isomerase"/>
    <property type="match status" value="1"/>
</dbReference>
<dbReference type="EMBL" id="CP001638">
    <property type="protein sequence ID" value="ACS25387.1"/>
    <property type="molecule type" value="Genomic_DNA"/>
</dbReference>
<dbReference type="InterPro" id="IPR036390">
    <property type="entry name" value="WH_DNA-bd_sf"/>
</dbReference>
<dbReference type="InterPro" id="IPR000524">
    <property type="entry name" value="Tscrpt_reg_HTH_GntR"/>
</dbReference>
<dbReference type="CDD" id="cd03440">
    <property type="entry name" value="hot_dog"/>
    <property type="match status" value="1"/>
</dbReference>
<dbReference type="HOGENOM" id="CLU_054913_0_0_9"/>
<keyword evidence="2 5" id="KW-0129">CBS domain</keyword>
<dbReference type="eggNOG" id="COG4109">
    <property type="taxonomic scope" value="Bacteria"/>
</dbReference>
<keyword evidence="3" id="KW-0238">DNA-binding</keyword>
<dbReference type="PROSITE" id="PS51371">
    <property type="entry name" value="CBS"/>
    <property type="match status" value="2"/>
</dbReference>
<dbReference type="KEGG" id="gwc:GWCH70_2695"/>
<evidence type="ECO:0000256" key="5">
    <source>
        <dbReference type="PROSITE-ProRule" id="PRU00703"/>
    </source>
</evidence>
<accession>C5D671</accession>
<evidence type="ECO:0000256" key="4">
    <source>
        <dbReference type="ARBA" id="ARBA00023163"/>
    </source>
</evidence>
<gene>
    <name evidence="7" type="ordered locus">GWCH70_2695</name>
</gene>
<evidence type="ECO:0000256" key="1">
    <source>
        <dbReference type="ARBA" id="ARBA00023015"/>
    </source>
</evidence>
<dbReference type="GO" id="GO:0003700">
    <property type="term" value="F:DNA-binding transcription factor activity"/>
    <property type="evidence" value="ECO:0007669"/>
    <property type="project" value="InterPro"/>
</dbReference>
<dbReference type="SUPFAM" id="SSF75138">
    <property type="entry name" value="HprK N-terminal domain-like"/>
    <property type="match status" value="1"/>
</dbReference>
<dbReference type="InterPro" id="IPR036388">
    <property type="entry name" value="WH-like_DNA-bd_sf"/>
</dbReference>
<dbReference type="AlphaFoldDB" id="C5D671"/>
<dbReference type="Gene3D" id="1.10.10.10">
    <property type="entry name" value="Winged helix-like DNA-binding domain superfamily/Winged helix DNA-binding domain"/>
    <property type="match status" value="1"/>
</dbReference>
<dbReference type="Pfam" id="PF00571">
    <property type="entry name" value="CBS"/>
    <property type="match status" value="2"/>
</dbReference>
<dbReference type="STRING" id="471223.GWCH70_2695"/>
<dbReference type="SUPFAM" id="SSF46785">
    <property type="entry name" value="Winged helix' DNA-binding domain"/>
    <property type="match status" value="1"/>
</dbReference>
<evidence type="ECO:0000256" key="3">
    <source>
        <dbReference type="ARBA" id="ARBA00023125"/>
    </source>
</evidence>
<dbReference type="InterPro" id="IPR028979">
    <property type="entry name" value="Ser_kin/Pase_Hpr-like_N_sf"/>
</dbReference>
<dbReference type="Gene3D" id="3.90.1280.20">
    <property type="match status" value="1"/>
</dbReference>
<sequence length="438" mass="49320">MAMTKHEQILQYINSLPVGEKISVRQIAKEMGVSEGTAYRAIKDAENKGYVSTIERVGTIRIEKKRKENIEKLTYAEVVNIVDGQVLGGREGLHKTLNRFVIGAMQLEAMMRYTGAGDLLIVGNRTKAHERALEAGAAVLITGGFDTEDHVKKLADELQLPIISTSYDTFTVATMINRAIYDQLIKKEIVLVEDILIPLEKTAYLYTTDPIERWYELNRETRHSRFPVVDQQLKVQGVVTTKDVLDFDRKLPIEKAMTKHPITVKGKTSVASASHIMVWEGIELLPVVDEHNRLQGIISRQDVLKALQMIQRQPQVGETIDDIITSQFQEANSDGKEEMFRCTITPQMTNHLGTLSYGVFTTIVTEAATRALRAYKRGDLVIENITIYFIKPVQIESTIDVKAKLLEIGRKFGKVDVEVYNEGVVVGKALMMCQLIDR</sequence>
<feature type="domain" description="CBS" evidence="6">
    <location>
        <begin position="257"/>
        <end position="315"/>
    </location>
</feature>
<dbReference type="InterPro" id="IPR051257">
    <property type="entry name" value="Diverse_CBS-Domain"/>
</dbReference>
<dbReference type="SMART" id="SM00116">
    <property type="entry name" value="CBS"/>
    <property type="match status" value="2"/>
</dbReference>
<dbReference type="GO" id="GO:0003677">
    <property type="term" value="F:DNA binding"/>
    <property type="evidence" value="ECO:0007669"/>
    <property type="project" value="UniProtKB-KW"/>
</dbReference>
<keyword evidence="1" id="KW-0805">Transcription regulation</keyword>
<dbReference type="Gene3D" id="3.10.580.10">
    <property type="entry name" value="CBS-domain"/>
    <property type="match status" value="1"/>
</dbReference>
<dbReference type="CDD" id="cd04596">
    <property type="entry name" value="CBS_pair_DRTGG_assoc"/>
    <property type="match status" value="1"/>
</dbReference>
<dbReference type="SUPFAM" id="SSF54631">
    <property type="entry name" value="CBS-domain pair"/>
    <property type="match status" value="1"/>
</dbReference>
<dbReference type="Pfam" id="PF07085">
    <property type="entry name" value="DRTGG"/>
    <property type="match status" value="1"/>
</dbReference>
<evidence type="ECO:0000256" key="2">
    <source>
        <dbReference type="ARBA" id="ARBA00023122"/>
    </source>
</evidence>
<reference evidence="7" key="1">
    <citation type="submission" date="2009-06" db="EMBL/GenBank/DDBJ databases">
        <title>Complete sequence of chromosome of Geopacillus sp. WCH70.</title>
        <authorList>
            <consortium name="US DOE Joint Genome Institute"/>
            <person name="Lucas S."/>
            <person name="Copeland A."/>
            <person name="Lapidus A."/>
            <person name="Glavina del Rio T."/>
            <person name="Dalin E."/>
            <person name="Tice H."/>
            <person name="Bruce D."/>
            <person name="Goodwin L."/>
            <person name="Pitluck S."/>
            <person name="Chertkov O."/>
            <person name="Brettin T."/>
            <person name="Detter J.C."/>
            <person name="Han C."/>
            <person name="Larimer F."/>
            <person name="Land M."/>
            <person name="Hauser L."/>
            <person name="Kyrpides N."/>
            <person name="Mikhailova N."/>
            <person name="Brumm P."/>
            <person name="Mead D.A."/>
            <person name="Richardson P."/>
        </authorList>
    </citation>
    <scope>NUCLEOTIDE SEQUENCE [LARGE SCALE GENOMIC DNA]</scope>
    <source>
        <strain evidence="7">WCH70</strain>
    </source>
</reference>
<dbReference type="InterPro" id="IPR000644">
    <property type="entry name" value="CBS_dom"/>
</dbReference>
<name>C5D671_GEOSW</name>
<feature type="domain" description="CBS" evidence="6">
    <location>
        <begin position="196"/>
        <end position="255"/>
    </location>
</feature>
<evidence type="ECO:0000313" key="7">
    <source>
        <dbReference type="EMBL" id="ACS25387.1"/>
    </source>
</evidence>
<evidence type="ECO:0000259" key="6">
    <source>
        <dbReference type="PROSITE" id="PS51371"/>
    </source>
</evidence>
<dbReference type="InterPro" id="IPR010766">
    <property type="entry name" value="DRTGG"/>
</dbReference>
<dbReference type="InterPro" id="IPR029069">
    <property type="entry name" value="HotDog_dom_sf"/>
</dbReference>
<protein>
    <submittedName>
        <fullName evidence="7">Putative signal transduction protein with CBS and DRTGG domains</fullName>
    </submittedName>
</protein>
<dbReference type="InterPro" id="IPR006683">
    <property type="entry name" value="Thioestr_dom"/>
</dbReference>
<organism evidence="7">
    <name type="scientific">Geobacillus sp. (strain WCH70)</name>
    <dbReference type="NCBI Taxonomy" id="471223"/>
    <lineage>
        <taxon>Bacteria</taxon>
        <taxon>Bacillati</taxon>
        <taxon>Bacillota</taxon>
        <taxon>Bacilli</taxon>
        <taxon>Bacillales</taxon>
        <taxon>Anoxybacillaceae</taxon>
        <taxon>Geobacillus</taxon>
    </lineage>
</organism>
<dbReference type="Gene3D" id="3.10.129.10">
    <property type="entry name" value="Hotdog Thioesterase"/>
    <property type="match status" value="1"/>
</dbReference>